<sequence>MKISPICPSCSNGPEDTKHVLFLCQKAKEVWNKLGLYEVINRACSVDRAGEAVLELLLLMPDQELFVLGLQNVRELIAITTWYLWWDRRKLVHEGKSQDAHQTSMGARAITANYVNAHSSKATSKIRGWSRPPMGFVKLNVDASFDHDLLRSTAGAVLRDDKGRFIVGGN</sequence>
<evidence type="ECO:0000313" key="1">
    <source>
        <dbReference type="EMBL" id="VAH50250.1"/>
    </source>
</evidence>
<keyword evidence="2" id="KW-1185">Reference proteome</keyword>
<organism evidence="1 2">
    <name type="scientific">Triticum turgidum subsp. durum</name>
    <name type="common">Durum wheat</name>
    <name type="synonym">Triticum durum</name>
    <dbReference type="NCBI Taxonomy" id="4567"/>
    <lineage>
        <taxon>Eukaryota</taxon>
        <taxon>Viridiplantae</taxon>
        <taxon>Streptophyta</taxon>
        <taxon>Embryophyta</taxon>
        <taxon>Tracheophyta</taxon>
        <taxon>Spermatophyta</taxon>
        <taxon>Magnoliopsida</taxon>
        <taxon>Liliopsida</taxon>
        <taxon>Poales</taxon>
        <taxon>Poaceae</taxon>
        <taxon>BOP clade</taxon>
        <taxon>Pooideae</taxon>
        <taxon>Triticodae</taxon>
        <taxon>Triticeae</taxon>
        <taxon>Triticinae</taxon>
        <taxon>Triticum</taxon>
    </lineage>
</organism>
<gene>
    <name evidence="1" type="ORF">TRITD_2Bv1G196830</name>
</gene>
<evidence type="ECO:0000313" key="2">
    <source>
        <dbReference type="Proteomes" id="UP000324705"/>
    </source>
</evidence>
<dbReference type="AlphaFoldDB" id="A0A9R1PV04"/>
<protein>
    <recommendedName>
        <fullName evidence="3">Reverse transcriptase zinc-binding domain-containing protein</fullName>
    </recommendedName>
</protein>
<dbReference type="PANTHER" id="PTHR47074">
    <property type="entry name" value="BNAC02G40300D PROTEIN"/>
    <property type="match status" value="1"/>
</dbReference>
<reference evidence="1 2" key="1">
    <citation type="submission" date="2017-09" db="EMBL/GenBank/DDBJ databases">
        <authorList>
            <consortium name="International Durum Wheat Genome Sequencing Consortium (IDWGSC)"/>
            <person name="Milanesi L."/>
        </authorList>
    </citation>
    <scope>NUCLEOTIDE SEQUENCE [LARGE SCALE GENOMIC DNA]</scope>
    <source>
        <strain evidence="2">cv. Svevo</strain>
    </source>
</reference>
<dbReference type="Gramene" id="TRITD2Bv1G196830.1">
    <property type="protein sequence ID" value="TRITD2Bv1G196830.1"/>
    <property type="gene ID" value="TRITD2Bv1G196830"/>
</dbReference>
<accession>A0A9R1PV04</accession>
<name>A0A9R1PV04_TRITD</name>
<dbReference type="OMA" id="ILWERRQ"/>
<dbReference type="EMBL" id="LT934114">
    <property type="protein sequence ID" value="VAH50250.1"/>
    <property type="molecule type" value="Genomic_DNA"/>
</dbReference>
<dbReference type="Proteomes" id="UP000324705">
    <property type="component" value="Chromosome 2B"/>
</dbReference>
<evidence type="ECO:0008006" key="3">
    <source>
        <dbReference type="Google" id="ProtNLM"/>
    </source>
</evidence>
<proteinExistence type="predicted"/>
<dbReference type="InterPro" id="IPR052929">
    <property type="entry name" value="RNase_H-like_EbsB-rel"/>
</dbReference>
<dbReference type="PANTHER" id="PTHR47074:SF47">
    <property type="entry name" value="RNASE H TYPE-1 DOMAIN-CONTAINING PROTEIN"/>
    <property type="match status" value="1"/>
</dbReference>